<keyword evidence="2" id="KW-1133">Transmembrane helix</keyword>
<organism evidence="3 4">
    <name type="scientific">Hypholoma sublateritium (strain FD-334 SS-4)</name>
    <dbReference type="NCBI Taxonomy" id="945553"/>
    <lineage>
        <taxon>Eukaryota</taxon>
        <taxon>Fungi</taxon>
        <taxon>Dikarya</taxon>
        <taxon>Basidiomycota</taxon>
        <taxon>Agaricomycotina</taxon>
        <taxon>Agaricomycetes</taxon>
        <taxon>Agaricomycetidae</taxon>
        <taxon>Agaricales</taxon>
        <taxon>Agaricineae</taxon>
        <taxon>Strophariaceae</taxon>
        <taxon>Hypholoma</taxon>
    </lineage>
</organism>
<feature type="transmembrane region" description="Helical" evidence="2">
    <location>
        <begin position="53"/>
        <end position="76"/>
    </location>
</feature>
<sequence length="593" mass="64556">MANVSVDIAIKYLLTFATCVLGLLRARMDDRYLSVHDNDAHAGHPIISVVLEVYGQFLTAIIYTFVEIVACIRFALIYKLQGSRKHILPVVKRRSQAILYAWCERVIHWVASRTEKFSRTAAGAVVSRLVAPCTAVVRGCHEDLCALFGNDCFEVAGEYLLCLLGRGFSCITSRIGTFLDSVALKAHRSTLLWLVYMPIATWFSLSLCALSVSLAVVAPYTFYASPASPTKPEVSVHPGQPLRSQNVAVEIEEEAMSATYHNEYSTDFGSNAFISTSTSTSIHVSAVQESPSLNLSVLLADMDPHADMSTLLTLEMNFVPEIYVTPADESGQISRLSERHFEISRSYDELKDISNFNNDAASQEDIFPPNEALPIASVTASTETVSDLSVVEEVADSDSQAGNAEVAFTSSEAEILATLLLQLDARDASGTFRPYLDSSALIPRRSAHRSPAPISPPAVRAHEAVEIFDRFTDYQAPPVAPTDSKLYAMYSHGAAEVVISADDALWRASARAGVAAAMPHIKPATPPRFAPAHMHTEGVENRPQPLHWSPGRSGAIPIVAPPPSRRRRSAPVIGGALATGDKRRDYLTRRALS</sequence>
<dbReference type="AlphaFoldDB" id="A0A0D2LZD0"/>
<feature type="region of interest" description="Disordered" evidence="1">
    <location>
        <begin position="557"/>
        <end position="577"/>
    </location>
</feature>
<name>A0A0D2LZD0_HYPSF</name>
<keyword evidence="2" id="KW-0472">Membrane</keyword>
<gene>
    <name evidence="3" type="ORF">HYPSUDRAFT_1064890</name>
</gene>
<proteinExistence type="predicted"/>
<dbReference type="Proteomes" id="UP000054270">
    <property type="component" value="Unassembled WGS sequence"/>
</dbReference>
<feature type="transmembrane region" description="Helical" evidence="2">
    <location>
        <begin position="191"/>
        <end position="222"/>
    </location>
</feature>
<feature type="transmembrane region" description="Helical" evidence="2">
    <location>
        <begin position="12"/>
        <end position="28"/>
    </location>
</feature>
<reference evidence="4" key="1">
    <citation type="submission" date="2014-04" db="EMBL/GenBank/DDBJ databases">
        <title>Evolutionary Origins and Diversification of the Mycorrhizal Mutualists.</title>
        <authorList>
            <consortium name="DOE Joint Genome Institute"/>
            <consortium name="Mycorrhizal Genomics Consortium"/>
            <person name="Kohler A."/>
            <person name="Kuo A."/>
            <person name="Nagy L.G."/>
            <person name="Floudas D."/>
            <person name="Copeland A."/>
            <person name="Barry K.W."/>
            <person name="Cichocki N."/>
            <person name="Veneault-Fourrey C."/>
            <person name="LaButti K."/>
            <person name="Lindquist E.A."/>
            <person name="Lipzen A."/>
            <person name="Lundell T."/>
            <person name="Morin E."/>
            <person name="Murat C."/>
            <person name="Riley R."/>
            <person name="Ohm R."/>
            <person name="Sun H."/>
            <person name="Tunlid A."/>
            <person name="Henrissat B."/>
            <person name="Grigoriev I.V."/>
            <person name="Hibbett D.S."/>
            <person name="Martin F."/>
        </authorList>
    </citation>
    <scope>NUCLEOTIDE SEQUENCE [LARGE SCALE GENOMIC DNA]</scope>
    <source>
        <strain evidence="4">FD-334 SS-4</strain>
    </source>
</reference>
<evidence type="ECO:0000256" key="1">
    <source>
        <dbReference type="SAM" id="MobiDB-lite"/>
    </source>
</evidence>
<keyword evidence="2" id="KW-0812">Transmembrane</keyword>
<evidence type="ECO:0000313" key="4">
    <source>
        <dbReference type="Proteomes" id="UP000054270"/>
    </source>
</evidence>
<evidence type="ECO:0000256" key="2">
    <source>
        <dbReference type="SAM" id="Phobius"/>
    </source>
</evidence>
<evidence type="ECO:0000313" key="3">
    <source>
        <dbReference type="EMBL" id="KJA16233.1"/>
    </source>
</evidence>
<dbReference type="EMBL" id="KN817625">
    <property type="protein sequence ID" value="KJA16233.1"/>
    <property type="molecule type" value="Genomic_DNA"/>
</dbReference>
<protein>
    <submittedName>
        <fullName evidence="3">Uncharacterized protein</fullName>
    </submittedName>
</protein>
<keyword evidence="4" id="KW-1185">Reference proteome</keyword>
<accession>A0A0D2LZD0</accession>